<dbReference type="SUPFAM" id="SSF54236">
    <property type="entry name" value="Ubiquitin-like"/>
    <property type="match status" value="1"/>
</dbReference>
<evidence type="ECO:0000313" key="6">
    <source>
        <dbReference type="EMBL" id="PWA02532.1"/>
    </source>
</evidence>
<evidence type="ECO:0000256" key="2">
    <source>
        <dbReference type="SAM" id="Coils"/>
    </source>
</evidence>
<dbReference type="AlphaFoldDB" id="A0A2U1JBP5"/>
<dbReference type="PROSITE" id="PS50053">
    <property type="entry name" value="UBIQUITIN_2"/>
    <property type="match status" value="1"/>
</dbReference>
<dbReference type="Gene3D" id="3.10.20.90">
    <property type="entry name" value="Phosphatidylinositol 3-kinase Catalytic Subunit, Chain A, domain 1"/>
    <property type="match status" value="1"/>
</dbReference>
<dbReference type="InterPro" id="IPR000626">
    <property type="entry name" value="Ubiquitin-like_dom"/>
</dbReference>
<dbReference type="PANTHER" id="PTHR12329">
    <property type="entry name" value="BCL2-ASSOCIATED ATHANOGENE"/>
    <property type="match status" value="1"/>
</dbReference>
<keyword evidence="7" id="KW-1185">Reference proteome</keyword>
<keyword evidence="2" id="KW-0175">Coiled coil</keyword>
<dbReference type="InterPro" id="IPR029071">
    <property type="entry name" value="Ubiquitin-like_domsf"/>
</dbReference>
<accession>A0A2U1JBP5</accession>
<proteinExistence type="predicted"/>
<feature type="domain" description="BAG" evidence="5">
    <location>
        <begin position="232"/>
        <end position="282"/>
    </location>
</feature>
<keyword evidence="3" id="KW-0472">Membrane</keyword>
<evidence type="ECO:0000259" key="4">
    <source>
        <dbReference type="PROSITE" id="PS50053"/>
    </source>
</evidence>
<dbReference type="Gene3D" id="1.20.58.120">
    <property type="entry name" value="BAG domain"/>
    <property type="match status" value="1"/>
</dbReference>
<dbReference type="PANTHER" id="PTHR12329:SF16">
    <property type="entry name" value="BAG FAMILY MOLECULAR CHAPERONE REGULATOR 1"/>
    <property type="match status" value="1"/>
</dbReference>
<comment type="caution">
    <text evidence="6">The sequence shown here is derived from an EMBL/GenBank/DDBJ whole genome shotgun (WGS) entry which is preliminary data.</text>
</comment>
<evidence type="ECO:0000313" key="7">
    <source>
        <dbReference type="Proteomes" id="UP000245591"/>
    </source>
</evidence>
<organism evidence="6 7">
    <name type="scientific">Smittium angustum</name>
    <dbReference type="NCBI Taxonomy" id="133377"/>
    <lineage>
        <taxon>Eukaryota</taxon>
        <taxon>Fungi</taxon>
        <taxon>Fungi incertae sedis</taxon>
        <taxon>Zoopagomycota</taxon>
        <taxon>Kickxellomycotina</taxon>
        <taxon>Harpellomycetes</taxon>
        <taxon>Harpellales</taxon>
        <taxon>Legeriomycetaceae</taxon>
        <taxon>Smittium</taxon>
    </lineage>
</organism>
<dbReference type="InterPro" id="IPR036533">
    <property type="entry name" value="BAG_dom_sf"/>
</dbReference>
<dbReference type="Pfam" id="PF02179">
    <property type="entry name" value="BAG"/>
    <property type="match status" value="1"/>
</dbReference>
<reference evidence="6 7" key="1">
    <citation type="journal article" date="2018" name="MBio">
        <title>Comparative Genomics Reveals the Core Gene Toolbox for the Fungus-Insect Symbiosis.</title>
        <authorList>
            <person name="Wang Y."/>
            <person name="Stata M."/>
            <person name="Wang W."/>
            <person name="Stajich J.E."/>
            <person name="White M.M."/>
            <person name="Moncalvo J.M."/>
        </authorList>
    </citation>
    <scope>NUCLEOTIDE SEQUENCE [LARGE SCALE GENOMIC DNA]</scope>
    <source>
        <strain evidence="6 7">AUS-126-30</strain>
    </source>
</reference>
<keyword evidence="3" id="KW-1133">Transmembrane helix</keyword>
<dbReference type="PROSITE" id="PS51035">
    <property type="entry name" value="BAG"/>
    <property type="match status" value="1"/>
</dbReference>
<name>A0A2U1JBP5_SMIAN</name>
<feature type="coiled-coil region" evidence="2">
    <location>
        <begin position="264"/>
        <end position="291"/>
    </location>
</feature>
<evidence type="ECO:0000256" key="1">
    <source>
        <dbReference type="ARBA" id="ARBA00023186"/>
    </source>
</evidence>
<gene>
    <name evidence="6" type="ORF">BB558_001357</name>
</gene>
<dbReference type="GO" id="GO:0005634">
    <property type="term" value="C:nucleus"/>
    <property type="evidence" value="ECO:0007669"/>
    <property type="project" value="TreeGrafter"/>
</dbReference>
<evidence type="ECO:0000259" key="5">
    <source>
        <dbReference type="PROSITE" id="PS51035"/>
    </source>
</evidence>
<dbReference type="GO" id="GO:0050821">
    <property type="term" value="P:protein stabilization"/>
    <property type="evidence" value="ECO:0007669"/>
    <property type="project" value="TreeGrafter"/>
</dbReference>
<dbReference type="SUPFAM" id="SSF63491">
    <property type="entry name" value="BAG domain"/>
    <property type="match status" value="1"/>
</dbReference>
<dbReference type="Proteomes" id="UP000245591">
    <property type="component" value="Unassembled WGS sequence"/>
</dbReference>
<feature type="domain" description="Ubiquitin-like" evidence="4">
    <location>
        <begin position="104"/>
        <end position="159"/>
    </location>
</feature>
<keyword evidence="1" id="KW-0143">Chaperone</keyword>
<feature type="transmembrane region" description="Helical" evidence="3">
    <location>
        <begin position="15"/>
        <end position="34"/>
    </location>
</feature>
<dbReference type="GO" id="GO:0000774">
    <property type="term" value="F:adenyl-nucleotide exchange factor activity"/>
    <property type="evidence" value="ECO:0007669"/>
    <property type="project" value="TreeGrafter"/>
</dbReference>
<protein>
    <submittedName>
        <fullName evidence="6">Uncharacterized protein</fullName>
    </submittedName>
</protein>
<dbReference type="InterPro" id="IPR039773">
    <property type="entry name" value="BAG_chaperone_regulator"/>
</dbReference>
<dbReference type="Pfam" id="PF00240">
    <property type="entry name" value="ubiquitin"/>
    <property type="match status" value="1"/>
</dbReference>
<dbReference type="InterPro" id="IPR003103">
    <property type="entry name" value="BAG_domain"/>
</dbReference>
<evidence type="ECO:0000256" key="3">
    <source>
        <dbReference type="SAM" id="Phobius"/>
    </source>
</evidence>
<dbReference type="EMBL" id="MBFU01000073">
    <property type="protein sequence ID" value="PWA02532.1"/>
    <property type="molecule type" value="Genomic_DNA"/>
</dbReference>
<sequence>MVPYFSQECFTRSSFLPIFHPILLFPLLFSQLLISSQLFKITSLIDCSTSLVLISGLLLSLFKSPTKKPSASSSKSMSSPPLILAWGKERYQFRWSEDDLRQITLGQLKEVCREATGVPVSAMKLIFSGATMKDDSSPLIYYGVYPGSVMRLVGSKSGDSASQLSNEELEQQALIEKLDEIITETTDLALQKVRDFILNIQMYIDQFHGEESLNHDFEIKSIKQKERKILFDTYLYINEILMKRLLMADAIISPPGLDHIRTHRRKVVRQIQEWMNQIDEAKKRVLDLEESEKLELIEARISKNKM</sequence>
<dbReference type="GO" id="GO:0005829">
    <property type="term" value="C:cytosol"/>
    <property type="evidence" value="ECO:0007669"/>
    <property type="project" value="TreeGrafter"/>
</dbReference>
<dbReference type="GO" id="GO:0016020">
    <property type="term" value="C:membrane"/>
    <property type="evidence" value="ECO:0007669"/>
    <property type="project" value="TreeGrafter"/>
</dbReference>
<keyword evidence="3" id="KW-0812">Transmembrane</keyword>
<dbReference type="GO" id="GO:0051087">
    <property type="term" value="F:protein-folding chaperone binding"/>
    <property type="evidence" value="ECO:0007669"/>
    <property type="project" value="InterPro"/>
</dbReference>